<feature type="region of interest" description="Disordered" evidence="1">
    <location>
        <begin position="1"/>
        <end position="93"/>
    </location>
</feature>
<dbReference type="Pfam" id="PF20710">
    <property type="entry name" value="DUF6824"/>
    <property type="match status" value="1"/>
</dbReference>
<dbReference type="AlphaFoldDB" id="A0AAD2FSM5"/>
<dbReference type="Proteomes" id="UP001295423">
    <property type="component" value="Unassembled WGS sequence"/>
</dbReference>
<feature type="region of interest" description="Disordered" evidence="1">
    <location>
        <begin position="199"/>
        <end position="257"/>
    </location>
</feature>
<evidence type="ECO:0000313" key="3">
    <source>
        <dbReference type="EMBL" id="CAJ1951366.1"/>
    </source>
</evidence>
<feature type="compositionally biased region" description="Low complexity" evidence="1">
    <location>
        <begin position="244"/>
        <end position="255"/>
    </location>
</feature>
<name>A0AAD2FSM5_9STRA</name>
<feature type="domain" description="DUF6824" evidence="2">
    <location>
        <begin position="111"/>
        <end position="195"/>
    </location>
</feature>
<feature type="compositionally biased region" description="Polar residues" evidence="1">
    <location>
        <begin position="329"/>
        <end position="339"/>
    </location>
</feature>
<feature type="compositionally biased region" description="Polar residues" evidence="1">
    <location>
        <begin position="201"/>
        <end position="218"/>
    </location>
</feature>
<dbReference type="EMBL" id="CAKOGP040001781">
    <property type="protein sequence ID" value="CAJ1951366.1"/>
    <property type="molecule type" value="Genomic_DNA"/>
</dbReference>
<keyword evidence="4" id="KW-1185">Reference proteome</keyword>
<feature type="region of interest" description="Disordered" evidence="1">
    <location>
        <begin position="325"/>
        <end position="351"/>
    </location>
</feature>
<evidence type="ECO:0000256" key="1">
    <source>
        <dbReference type="SAM" id="MobiDB-lite"/>
    </source>
</evidence>
<gene>
    <name evidence="3" type="ORF">CYCCA115_LOCUS13037</name>
</gene>
<evidence type="ECO:0000313" key="4">
    <source>
        <dbReference type="Proteomes" id="UP001295423"/>
    </source>
</evidence>
<organism evidence="3 4">
    <name type="scientific">Cylindrotheca closterium</name>
    <dbReference type="NCBI Taxonomy" id="2856"/>
    <lineage>
        <taxon>Eukaryota</taxon>
        <taxon>Sar</taxon>
        <taxon>Stramenopiles</taxon>
        <taxon>Ochrophyta</taxon>
        <taxon>Bacillariophyta</taxon>
        <taxon>Bacillariophyceae</taxon>
        <taxon>Bacillariophycidae</taxon>
        <taxon>Bacillariales</taxon>
        <taxon>Bacillariaceae</taxon>
        <taxon>Cylindrotheca</taxon>
    </lineage>
</organism>
<protein>
    <recommendedName>
        <fullName evidence="2">DUF6824 domain-containing protein</fullName>
    </recommendedName>
</protein>
<feature type="compositionally biased region" description="Basic and acidic residues" evidence="1">
    <location>
        <begin position="340"/>
        <end position="351"/>
    </location>
</feature>
<sequence>MTKESKPLSSQSPRTVEVKYPPAETMTAAISSQSGPILPPEKAGDNATPKQAKSYTEDNLSLSDNAASTPTKVTTINRKNQSSSSDTNGIKTSDKIASKPTVVTVSGSPRDIICGRGLHIMNHHGNHNLHLAVDRYRQTYLTATRRDKAAITQHIVKQLKSTGARFLRRFNDDSDDKWVEVDDKTAYKKVSHALRLRKSNHGQNCLQSLPGQQAGSQHSSSRRETTSTSQNIAGMPIGPQNAISHPSSRLPSSSSVAAQLPFPSPSYQLQVATQSALPPVARTHTQPVLHPSFISGYGNAVIDPRLFAGAFATTLATMTQLQQQQQHQRSLFNGSSIDGSRSKRNSDEEGK</sequence>
<accession>A0AAD2FSM5</accession>
<dbReference type="InterPro" id="IPR049227">
    <property type="entry name" value="DUF6824"/>
</dbReference>
<evidence type="ECO:0000259" key="2">
    <source>
        <dbReference type="Pfam" id="PF20710"/>
    </source>
</evidence>
<comment type="caution">
    <text evidence="3">The sequence shown here is derived from an EMBL/GenBank/DDBJ whole genome shotgun (WGS) entry which is preliminary data.</text>
</comment>
<reference evidence="3" key="1">
    <citation type="submission" date="2023-08" db="EMBL/GenBank/DDBJ databases">
        <authorList>
            <person name="Audoor S."/>
            <person name="Bilcke G."/>
        </authorList>
    </citation>
    <scope>NUCLEOTIDE SEQUENCE</scope>
</reference>
<feature type="compositionally biased region" description="Polar residues" evidence="1">
    <location>
        <begin position="48"/>
        <end position="91"/>
    </location>
</feature>
<proteinExistence type="predicted"/>